<accession>A0A9W7W6R8</accession>
<keyword evidence="2" id="KW-1185">Reference proteome</keyword>
<reference evidence="1 2" key="1">
    <citation type="journal article" date="2018" name="IMA Fungus">
        <title>IMA Genome-F 10: Nine draft genome sequences of Claviceps purpurea s.lat., including C. arundinis, C. humidiphila, and C. cf. spartinae, pseudomolecules for the pitch canker pathogen Fusarium circinatum, draft genome of Davidsoniella eucalypti, Grosmannia galeiformis, Quambalaria eucalypti, and Teratosphaeria destructans.</title>
        <authorList>
            <person name="Wingfield B.D."/>
            <person name="Liu M."/>
            <person name="Nguyen H.D."/>
            <person name="Lane F.A."/>
            <person name="Morgan S.W."/>
            <person name="De Vos L."/>
            <person name="Wilken P.M."/>
            <person name="Duong T.A."/>
            <person name="Aylward J."/>
            <person name="Coetzee M.P."/>
            <person name="Dadej K."/>
            <person name="De Beer Z.W."/>
            <person name="Findlay W."/>
            <person name="Havenga M."/>
            <person name="Kolarik M."/>
            <person name="Menzies J.G."/>
            <person name="Naidoo K."/>
            <person name="Pochopski O."/>
            <person name="Shoukouhi P."/>
            <person name="Santana Q.C."/>
            <person name="Seifert K.A."/>
            <person name="Soal N."/>
            <person name="Steenkamp E.T."/>
            <person name="Tatham C.T."/>
            <person name="van der Nest M.A."/>
            <person name="Wingfield M.J."/>
        </authorList>
    </citation>
    <scope>NUCLEOTIDE SEQUENCE [LARGE SCALE GENOMIC DNA]</scope>
    <source>
        <strain evidence="1">CMW44962</strain>
    </source>
</reference>
<proteinExistence type="predicted"/>
<dbReference type="Proteomes" id="UP001138500">
    <property type="component" value="Unassembled WGS sequence"/>
</dbReference>
<dbReference type="EMBL" id="RIBY02000225">
    <property type="protein sequence ID" value="KAH9844775.1"/>
    <property type="molecule type" value="Genomic_DNA"/>
</dbReference>
<gene>
    <name evidence="1" type="ORF">Tdes44962_MAKER07120</name>
</gene>
<dbReference type="AlphaFoldDB" id="A0A9W7W6R8"/>
<reference evidence="1 2" key="2">
    <citation type="journal article" date="2021" name="Curr. Genet.">
        <title>Genetic response to nitrogen starvation in the aggressive Eucalyptus foliar pathogen Teratosphaeria destructans.</title>
        <authorList>
            <person name="Havenga M."/>
            <person name="Wingfield B.D."/>
            <person name="Wingfield M.J."/>
            <person name="Dreyer L.L."/>
            <person name="Roets F."/>
            <person name="Aylward J."/>
        </authorList>
    </citation>
    <scope>NUCLEOTIDE SEQUENCE [LARGE SCALE GENOMIC DNA]</scope>
    <source>
        <strain evidence="1">CMW44962</strain>
    </source>
</reference>
<protein>
    <submittedName>
        <fullName evidence="1">Uncharacterized protein</fullName>
    </submittedName>
</protein>
<evidence type="ECO:0000313" key="2">
    <source>
        <dbReference type="Proteomes" id="UP001138500"/>
    </source>
</evidence>
<evidence type="ECO:0000313" key="1">
    <source>
        <dbReference type="EMBL" id="KAH9844775.1"/>
    </source>
</evidence>
<comment type="caution">
    <text evidence="1">The sequence shown here is derived from an EMBL/GenBank/DDBJ whole genome shotgun (WGS) entry which is preliminary data.</text>
</comment>
<name>A0A9W7W6R8_9PEZI</name>
<organism evidence="1 2">
    <name type="scientific">Teratosphaeria destructans</name>
    <dbReference type="NCBI Taxonomy" id="418781"/>
    <lineage>
        <taxon>Eukaryota</taxon>
        <taxon>Fungi</taxon>
        <taxon>Dikarya</taxon>
        <taxon>Ascomycota</taxon>
        <taxon>Pezizomycotina</taxon>
        <taxon>Dothideomycetes</taxon>
        <taxon>Dothideomycetidae</taxon>
        <taxon>Mycosphaerellales</taxon>
        <taxon>Teratosphaeriaceae</taxon>
        <taxon>Teratosphaeria</taxon>
    </lineage>
</organism>
<sequence>MEARDGQQYSQFAPYSSTYGFVAQLMTPMGHLLDPQRGQSRACPPGQAYAAVVVDEGADVIAFVES</sequence>